<proteinExistence type="inferred from homology"/>
<evidence type="ECO:0000256" key="7">
    <source>
        <dbReference type="SAM" id="MobiDB-lite"/>
    </source>
</evidence>
<dbReference type="SUPFAM" id="SSF52540">
    <property type="entry name" value="P-loop containing nucleoside triphosphate hydrolases"/>
    <property type="match status" value="1"/>
</dbReference>
<gene>
    <name evidence="9" type="primary">traK</name>
</gene>
<keyword evidence="4 8" id="KW-0812">Transmembrane</keyword>
<dbReference type="RefSeq" id="WP_040068213.1">
    <property type="nucleotide sequence ID" value="NZ_CDDU01000031.1"/>
</dbReference>
<evidence type="ECO:0000256" key="8">
    <source>
        <dbReference type="SAM" id="Phobius"/>
    </source>
</evidence>
<dbReference type="Pfam" id="PF02534">
    <property type="entry name" value="T4SS-DNA_transf"/>
    <property type="match status" value="1"/>
</dbReference>
<dbReference type="CDD" id="cd01127">
    <property type="entry name" value="TrwB_TraG_TraD_VirD4"/>
    <property type="match status" value="1"/>
</dbReference>
<dbReference type="InterPro" id="IPR003688">
    <property type="entry name" value="TraG/VirD4"/>
</dbReference>
<feature type="compositionally biased region" description="Low complexity" evidence="7">
    <location>
        <begin position="505"/>
        <end position="522"/>
    </location>
</feature>
<name>A1YBP0_AERVE</name>
<reference evidence="9" key="1">
    <citation type="journal article" date="2006" name="PLoS ONE">
        <title>Detection of Conjugation Related Type Four Secretion Machinery in Aeromonas culicicola.</title>
        <authorList>
            <person name="Rangrez A.Y."/>
            <person name="Dayananda K.M."/>
            <person name="Atanur S."/>
            <person name="Joshi R."/>
            <person name="Patole M.S."/>
            <person name="Shouche Y.S."/>
        </authorList>
    </citation>
    <scope>NUCLEOTIDE SEQUENCE</scope>
    <source>
        <strain evidence="9">MTCC 3249</strain>
    </source>
</reference>
<comment type="subcellular location">
    <subcellularLocation>
        <location evidence="1">Cell membrane</location>
        <topology evidence="1">Multi-pass membrane protein</topology>
    </subcellularLocation>
</comment>
<keyword evidence="3" id="KW-1003">Cell membrane</keyword>
<dbReference type="InterPro" id="IPR027417">
    <property type="entry name" value="P-loop_NTPase"/>
</dbReference>
<protein>
    <submittedName>
        <fullName evidence="9">Conjugal transfer protein</fullName>
    </submittedName>
</protein>
<evidence type="ECO:0000256" key="5">
    <source>
        <dbReference type="ARBA" id="ARBA00022989"/>
    </source>
</evidence>
<sequence length="627" mass="70383">MKNKAGFIGFLLFVFALCSVGSLYLGGYMLLKKSGVDMSALSIHTFFDVNRDLGGDPAFKKIIAWGWIGFAIPYAIFLFFVGVMLVGLMPKKVIYGDGRLATPMDLARSGFFPKKGDKHKQPPILIGKMFKGRFKNSYIYFYGQQFLILYAPTRSGKGVGIVIPNCVNYPESIVVLDIKLENFFLSAGYRKEQGQECFLFSPDGFADNLDAARRGEIKSHRFNPLDYVSRSPLQRESDLKKIAAILYPTSGGENDTWNESASSLWIGLALYLLDMEKVEPKTKVAVSQIIKISVPGSGDPLEKWMELTIKAKSDILGDDTKQYFRKFMSAADRTRASILVNFNNGVAVFSNPITAAATDSSDFDLRDLRKKKMSVYLGLSPNSLVTHAKLVNLFFSLLVNENTKELPENNPELKYQCLLILDEFTSMGRVEIIQKAVGFTAGYNIRFMFILQNKGQLEDDKMYGKEGAETFIENTGVELYYPPKSVNDTAKAISEKIGVRDEKVSSISRSSQSGKTSRSKSTSTEKRAVLLPDEIVSLRDHKNKGGNMAVREIILSDFCRPFIANKIVYFEEPIFMERVNYARKNPIEIPFLFNEDERKTFTCDSISLGSVMKKPDLDNHDQADKSE</sequence>
<dbReference type="GO" id="GO:0005886">
    <property type="term" value="C:plasma membrane"/>
    <property type="evidence" value="ECO:0007669"/>
    <property type="project" value="UniProtKB-SubCell"/>
</dbReference>
<evidence type="ECO:0000256" key="1">
    <source>
        <dbReference type="ARBA" id="ARBA00004651"/>
    </source>
</evidence>
<dbReference type="EMBL" id="DQ890522">
    <property type="protein sequence ID" value="ABI83648.1"/>
    <property type="molecule type" value="Genomic_DNA"/>
</dbReference>
<dbReference type="AlphaFoldDB" id="A1YBP0"/>
<dbReference type="InterPro" id="IPR051539">
    <property type="entry name" value="T4SS-coupling_protein"/>
</dbReference>
<dbReference type="Gene3D" id="3.40.50.300">
    <property type="entry name" value="P-loop containing nucleotide triphosphate hydrolases"/>
    <property type="match status" value="1"/>
</dbReference>
<dbReference type="PANTHER" id="PTHR37937">
    <property type="entry name" value="CONJUGATIVE TRANSFER: DNA TRANSPORT"/>
    <property type="match status" value="1"/>
</dbReference>
<evidence type="ECO:0000313" key="9">
    <source>
        <dbReference type="EMBL" id="ABI83648.1"/>
    </source>
</evidence>
<evidence type="ECO:0000256" key="2">
    <source>
        <dbReference type="ARBA" id="ARBA00008806"/>
    </source>
</evidence>
<feature type="transmembrane region" description="Helical" evidence="8">
    <location>
        <begin position="7"/>
        <end position="31"/>
    </location>
</feature>
<accession>A1YBP0</accession>
<evidence type="ECO:0000256" key="3">
    <source>
        <dbReference type="ARBA" id="ARBA00022475"/>
    </source>
</evidence>
<evidence type="ECO:0000256" key="4">
    <source>
        <dbReference type="ARBA" id="ARBA00022692"/>
    </source>
</evidence>
<dbReference type="PANTHER" id="PTHR37937:SF1">
    <property type="entry name" value="CONJUGATIVE TRANSFER: DNA TRANSPORT"/>
    <property type="match status" value="1"/>
</dbReference>
<feature type="region of interest" description="Disordered" evidence="7">
    <location>
        <begin position="504"/>
        <end position="525"/>
    </location>
</feature>
<keyword evidence="5 8" id="KW-1133">Transmembrane helix</keyword>
<keyword evidence="6 8" id="KW-0472">Membrane</keyword>
<organism evidence="9">
    <name type="scientific">Aeromonas veronii</name>
    <dbReference type="NCBI Taxonomy" id="654"/>
    <lineage>
        <taxon>Bacteria</taxon>
        <taxon>Pseudomonadati</taxon>
        <taxon>Pseudomonadota</taxon>
        <taxon>Gammaproteobacteria</taxon>
        <taxon>Aeromonadales</taxon>
        <taxon>Aeromonadaceae</taxon>
        <taxon>Aeromonas</taxon>
    </lineage>
</organism>
<evidence type="ECO:0000256" key="6">
    <source>
        <dbReference type="ARBA" id="ARBA00023136"/>
    </source>
</evidence>
<comment type="similarity">
    <text evidence="2">Belongs to the VirD4/TraG family.</text>
</comment>
<feature type="transmembrane region" description="Helical" evidence="8">
    <location>
        <begin position="62"/>
        <end position="89"/>
    </location>
</feature>